<evidence type="ECO:0000256" key="1">
    <source>
        <dbReference type="SAM" id="MobiDB-lite"/>
    </source>
</evidence>
<feature type="region of interest" description="Disordered" evidence="1">
    <location>
        <begin position="325"/>
        <end position="369"/>
    </location>
</feature>
<feature type="compositionally biased region" description="Basic and acidic residues" evidence="1">
    <location>
        <begin position="520"/>
        <end position="530"/>
    </location>
</feature>
<feature type="compositionally biased region" description="Low complexity" evidence="1">
    <location>
        <begin position="492"/>
        <end position="501"/>
    </location>
</feature>
<evidence type="ECO:0000313" key="2">
    <source>
        <dbReference type="EMBL" id="CAD9135138.1"/>
    </source>
</evidence>
<feature type="region of interest" description="Disordered" evidence="1">
    <location>
        <begin position="268"/>
        <end position="295"/>
    </location>
</feature>
<sequence>MKSSKTRQATQSRGSGMKNHQLEGDGVVTGFYNFLHKRHTKTMKACKDVLIPDTIVFDHNFPRGWFTSDLKSKEITKKQGKELDAASIANSFCKPPSPAVNVVATYMCSYEEEDPQTREAVTITSVEFFNEETLKEFVARKTKREGILQRFIAPKGLRNNVIQAIWSPRLCMVQRRTNRGSIKDKIQCERDPYPVAVTYEGPSHFSEESTCAAHTTDQVKAMCANIAQHFFATEHKYVTRMVLYFKVDERDQLWLLWCGSLRVSDKEQPSEMPLNLAPKFDSPSLEAASPKKEEAELHAADLKHLEMTNDTLFYTTYVKNYEKKDQNSTAGGTHQQQSTVATGKKSGPKDADKDNAADNQADNEEWHKLPGIQDQYRELCIDRETVLSAFDDIFYEAYGHFLRYDPGPFNFEVDRKVAQTLGVDVLQELMQAVKIDHTLPSDDGATTVDDEELCFTIPVQKTGPIKQLGDAVARWVNAHYDRREQELKEEAASAPPAQEEPQAAEKEQAPPAKESSAGADEAKEETREEEPAQEAEPTTQDAAQDDAPQEAGAANNTEEAAQEAEPQEEPAAQDEPAGTNEEPAAAEEQPAKNDEPANADETAPGDQAEAQKSDEDNWMDE</sequence>
<accession>A0A7S1MM46</accession>
<feature type="region of interest" description="Disordered" evidence="1">
    <location>
        <begin position="1"/>
        <end position="22"/>
    </location>
</feature>
<feature type="compositionally biased region" description="Basic and acidic residues" evidence="1">
    <location>
        <begin position="347"/>
        <end position="356"/>
    </location>
</feature>
<name>A0A7S1MM46_NEODS</name>
<feature type="region of interest" description="Disordered" evidence="1">
    <location>
        <begin position="484"/>
        <end position="621"/>
    </location>
</feature>
<gene>
    <name evidence="2" type="ORF">NDES1114_LOCUS24643</name>
</gene>
<feature type="compositionally biased region" description="Polar residues" evidence="1">
    <location>
        <begin position="1"/>
        <end position="14"/>
    </location>
</feature>
<protein>
    <submittedName>
        <fullName evidence="2">Uncharacterized protein</fullName>
    </submittedName>
</protein>
<organism evidence="2">
    <name type="scientific">Neobodo designis</name>
    <name type="common">Flagellated protozoan</name>
    <name type="synonym">Bodo designis</name>
    <dbReference type="NCBI Taxonomy" id="312471"/>
    <lineage>
        <taxon>Eukaryota</taxon>
        <taxon>Discoba</taxon>
        <taxon>Euglenozoa</taxon>
        <taxon>Kinetoplastea</taxon>
        <taxon>Metakinetoplastina</taxon>
        <taxon>Neobodonida</taxon>
        <taxon>Neobodo</taxon>
    </lineage>
</organism>
<dbReference type="EMBL" id="HBGF01036804">
    <property type="protein sequence ID" value="CAD9135138.1"/>
    <property type="molecule type" value="Transcribed_RNA"/>
</dbReference>
<dbReference type="AlphaFoldDB" id="A0A7S1MM46"/>
<feature type="compositionally biased region" description="Polar residues" evidence="1">
    <location>
        <begin position="327"/>
        <end position="341"/>
    </location>
</feature>
<feature type="compositionally biased region" description="Acidic residues" evidence="1">
    <location>
        <begin position="560"/>
        <end position="572"/>
    </location>
</feature>
<feature type="compositionally biased region" description="Low complexity" evidence="1">
    <location>
        <begin position="573"/>
        <end position="588"/>
    </location>
</feature>
<feature type="compositionally biased region" description="Low complexity" evidence="1">
    <location>
        <begin position="549"/>
        <end position="559"/>
    </location>
</feature>
<proteinExistence type="predicted"/>
<reference evidence="2" key="1">
    <citation type="submission" date="2021-01" db="EMBL/GenBank/DDBJ databases">
        <authorList>
            <person name="Corre E."/>
            <person name="Pelletier E."/>
            <person name="Niang G."/>
            <person name="Scheremetjew M."/>
            <person name="Finn R."/>
            <person name="Kale V."/>
            <person name="Holt S."/>
            <person name="Cochrane G."/>
            <person name="Meng A."/>
            <person name="Brown T."/>
            <person name="Cohen L."/>
        </authorList>
    </citation>
    <scope>NUCLEOTIDE SEQUENCE</scope>
    <source>
        <strain evidence="2">CCAP 1951/1</strain>
    </source>
</reference>